<dbReference type="EMBL" id="FNED01000003">
    <property type="protein sequence ID" value="SDI30379.1"/>
    <property type="molecule type" value="Genomic_DNA"/>
</dbReference>
<feature type="compositionally biased region" description="Basic and acidic residues" evidence="1">
    <location>
        <begin position="66"/>
        <end position="90"/>
    </location>
</feature>
<evidence type="ECO:0000313" key="2">
    <source>
        <dbReference type="EMBL" id="SDI30379.1"/>
    </source>
</evidence>
<feature type="region of interest" description="Disordered" evidence="1">
    <location>
        <begin position="66"/>
        <end position="92"/>
    </location>
</feature>
<gene>
    <name evidence="2" type="ORF">SAMN04487909_1039</name>
</gene>
<reference evidence="2 3" key="1">
    <citation type="submission" date="2016-10" db="EMBL/GenBank/DDBJ databases">
        <authorList>
            <person name="de Groot N.N."/>
        </authorList>
    </citation>
    <scope>NUCLEOTIDE SEQUENCE [LARGE SCALE GENOMIC DNA]</scope>
    <source>
        <strain evidence="2 3">DSM 2895</strain>
    </source>
</reference>
<proteinExistence type="predicted"/>
<sequence length="173" mass="20075">MRYIVQLVLEGIPPRKLDKQGQFKHTIGQGKTGCDIGTQTAAIVSDTKVTLHLLAPRVQRFEEEKRRIQRRMDRSTRAMNPDRFHPDRTVKQGKHTPWVRSKWYMKDLFRLKEICRKQTAIRKQDHCSCTAGEENNCRRKDRKNKAKETVWQVDCAPGTCDVFSDCTSKTGVS</sequence>
<name>A0A1G8JGH2_ANEMI</name>
<dbReference type="Proteomes" id="UP000182836">
    <property type="component" value="Unassembled WGS sequence"/>
</dbReference>
<organism evidence="2 3">
    <name type="scientific">Aneurinibacillus migulanus</name>
    <name type="common">Bacillus migulanus</name>
    <dbReference type="NCBI Taxonomy" id="47500"/>
    <lineage>
        <taxon>Bacteria</taxon>
        <taxon>Bacillati</taxon>
        <taxon>Bacillota</taxon>
        <taxon>Bacilli</taxon>
        <taxon>Bacillales</taxon>
        <taxon>Paenibacillaceae</taxon>
        <taxon>Aneurinibacillus group</taxon>
        <taxon>Aneurinibacillus</taxon>
    </lineage>
</organism>
<protein>
    <submittedName>
        <fullName evidence="2">Uncharacterized protein</fullName>
    </submittedName>
</protein>
<dbReference type="AlphaFoldDB" id="A0A1G8JGH2"/>
<evidence type="ECO:0000313" key="3">
    <source>
        <dbReference type="Proteomes" id="UP000182836"/>
    </source>
</evidence>
<accession>A0A1G8JGH2</accession>
<evidence type="ECO:0000256" key="1">
    <source>
        <dbReference type="SAM" id="MobiDB-lite"/>
    </source>
</evidence>